<dbReference type="eggNOG" id="KOG0037">
    <property type="taxonomic scope" value="Eukaryota"/>
</dbReference>
<evidence type="ECO:0000256" key="4">
    <source>
        <dbReference type="ARBA" id="ARBA00022475"/>
    </source>
</evidence>
<evidence type="ECO:0000256" key="13">
    <source>
        <dbReference type="ARBA" id="ARBA00022989"/>
    </source>
</evidence>
<evidence type="ECO:0000256" key="12">
    <source>
        <dbReference type="ARBA" id="ARBA00022949"/>
    </source>
</evidence>
<keyword evidence="14 19" id="KW-0472">Membrane</keyword>
<dbReference type="PROSITE" id="PS50222">
    <property type="entry name" value="EF_HAND_2"/>
    <property type="match status" value="2"/>
</dbReference>
<dbReference type="Gene3D" id="1.20.1440.80">
    <property type="entry name" value="Gap junction channel protein cysteine-rich domain"/>
    <property type="match status" value="1"/>
</dbReference>
<dbReference type="AlphaFoldDB" id="G3NWY0"/>
<evidence type="ECO:0000256" key="14">
    <source>
        <dbReference type="ARBA" id="ARBA00023136"/>
    </source>
</evidence>
<dbReference type="InterPro" id="IPR018247">
    <property type="entry name" value="EF_Hand_1_Ca_BS"/>
</dbReference>
<dbReference type="GO" id="GO:0005509">
    <property type="term" value="F:calcium ion binding"/>
    <property type="evidence" value="ECO:0007669"/>
    <property type="project" value="InterPro"/>
</dbReference>
<keyword evidence="7" id="KW-0479">Metal-binding</keyword>
<feature type="domain" description="EF-hand" evidence="20">
    <location>
        <begin position="343"/>
        <end position="378"/>
    </location>
</feature>
<evidence type="ECO:0000313" key="22">
    <source>
        <dbReference type="Proteomes" id="UP000007635"/>
    </source>
</evidence>
<evidence type="ECO:0000256" key="2">
    <source>
        <dbReference type="ARBA" id="ARBA00004610"/>
    </source>
</evidence>
<accession>G3NWY0</accession>
<dbReference type="FunCoup" id="G3NWY0">
    <property type="interactions" value="513"/>
</dbReference>
<evidence type="ECO:0000256" key="16">
    <source>
        <dbReference type="ARBA" id="ARBA00037873"/>
    </source>
</evidence>
<dbReference type="PROSITE" id="PS00408">
    <property type="entry name" value="CONNEXINS_2"/>
    <property type="match status" value="1"/>
</dbReference>
<evidence type="ECO:0000256" key="19">
    <source>
        <dbReference type="SAM" id="Phobius"/>
    </source>
</evidence>
<evidence type="ECO:0000256" key="3">
    <source>
        <dbReference type="ARBA" id="ARBA00004651"/>
    </source>
</evidence>
<feature type="transmembrane region" description="Helical" evidence="19">
    <location>
        <begin position="20"/>
        <end position="40"/>
    </location>
</feature>
<dbReference type="InterPro" id="IPR013092">
    <property type="entry name" value="Connexin_N"/>
</dbReference>
<keyword evidence="10" id="KW-0106">Calcium</keyword>
<proteinExistence type="inferred from homology"/>
<comment type="subunit">
    <text evidence="17">A connexon is composed of a hexamer of connexins.</text>
</comment>
<dbReference type="GeneTree" id="ENSGT01030000234513"/>
<keyword evidence="22" id="KW-1185">Reference proteome</keyword>
<protein>
    <recommendedName>
        <fullName evidence="17">Gap junction protein</fullName>
    </recommendedName>
</protein>
<evidence type="ECO:0000256" key="6">
    <source>
        <dbReference type="ARBA" id="ARBA00022692"/>
    </source>
</evidence>
<reference evidence="21" key="3">
    <citation type="submission" date="2025-09" db="UniProtKB">
        <authorList>
            <consortium name="Ensembl"/>
        </authorList>
    </citation>
    <scope>IDENTIFICATION</scope>
</reference>
<dbReference type="GO" id="GO:0007267">
    <property type="term" value="P:cell-cell signaling"/>
    <property type="evidence" value="ECO:0007669"/>
    <property type="project" value="TreeGrafter"/>
</dbReference>
<dbReference type="InterPro" id="IPR002048">
    <property type="entry name" value="EF_hand_dom"/>
</dbReference>
<evidence type="ECO:0000256" key="5">
    <source>
        <dbReference type="ARBA" id="ARBA00022490"/>
    </source>
</evidence>
<dbReference type="InterPro" id="IPR038359">
    <property type="entry name" value="Connexin_N_sf"/>
</dbReference>
<dbReference type="GO" id="GO:0005922">
    <property type="term" value="C:connexin complex"/>
    <property type="evidence" value="ECO:0007669"/>
    <property type="project" value="InterPro"/>
</dbReference>
<comment type="function">
    <text evidence="17">One gap junction consists of a cluster of closely packed pairs of transmembrane channels, the connexons, through which materials of low MW diffuse from one cell to a neighboring cell.</text>
</comment>
<dbReference type="FunFam" id="1.10.238.10:FF:000139">
    <property type="entry name" value="Peflin isoform 1"/>
    <property type="match status" value="1"/>
</dbReference>
<dbReference type="Pfam" id="PF13405">
    <property type="entry name" value="EF-hand_6"/>
    <property type="match status" value="1"/>
</dbReference>
<keyword evidence="8" id="KW-0677">Repeat</keyword>
<dbReference type="GO" id="GO:0005243">
    <property type="term" value="F:gap junction channel activity"/>
    <property type="evidence" value="ECO:0007669"/>
    <property type="project" value="TreeGrafter"/>
</dbReference>
<dbReference type="Pfam" id="PF13499">
    <property type="entry name" value="EF-hand_7"/>
    <property type="match status" value="1"/>
</dbReference>
<dbReference type="InParanoid" id="G3NWY0"/>
<dbReference type="PROSITE" id="PS00407">
    <property type="entry name" value="CONNEXINS_1"/>
    <property type="match status" value="1"/>
</dbReference>
<feature type="region of interest" description="Disordered" evidence="18">
    <location>
        <begin position="199"/>
        <end position="273"/>
    </location>
</feature>
<evidence type="ECO:0000256" key="8">
    <source>
        <dbReference type="ARBA" id="ARBA00022737"/>
    </source>
</evidence>
<dbReference type="InterPro" id="IPR017990">
    <property type="entry name" value="Connexin_CS"/>
</dbReference>
<feature type="domain" description="EF-hand" evidence="20">
    <location>
        <begin position="276"/>
        <end position="311"/>
    </location>
</feature>
<dbReference type="Proteomes" id="UP000007635">
    <property type="component" value="Chromosome X"/>
</dbReference>
<keyword evidence="9" id="KW-0256">Endoplasmic reticulum</keyword>
<dbReference type="Pfam" id="PF00029">
    <property type="entry name" value="Connexin"/>
    <property type="match status" value="1"/>
</dbReference>
<dbReference type="PRINTS" id="PR00206">
    <property type="entry name" value="CONNEXIN"/>
</dbReference>
<reference evidence="21 22" key="1">
    <citation type="journal article" date="2021" name="G3 (Bethesda)">
        <title>Improved contiguity of the threespine stickleback genome using long-read sequencing.</title>
        <authorList>
            <person name="Nath S."/>
            <person name="Shaw D.E."/>
            <person name="White M.A."/>
        </authorList>
    </citation>
    <scope>NUCLEOTIDE SEQUENCE [LARGE SCALE GENOMIC DNA]</scope>
    <source>
        <strain evidence="21 22">Lake Benthic</strain>
    </source>
</reference>
<keyword evidence="15" id="KW-0968">Cytoplasmic vesicle</keyword>
<keyword evidence="11 17" id="KW-0303">Gap junction</keyword>
<dbReference type="PROSITE" id="PS00018">
    <property type="entry name" value="EF_HAND_1"/>
    <property type="match status" value="2"/>
</dbReference>
<evidence type="ECO:0000256" key="11">
    <source>
        <dbReference type="ARBA" id="ARBA00022868"/>
    </source>
</evidence>
<reference evidence="21" key="2">
    <citation type="submission" date="2025-08" db="UniProtKB">
        <authorList>
            <consortium name="Ensembl"/>
        </authorList>
    </citation>
    <scope>IDENTIFICATION</scope>
</reference>
<dbReference type="SMART" id="SM01089">
    <property type="entry name" value="Connexin_CCC"/>
    <property type="match status" value="1"/>
</dbReference>
<dbReference type="STRING" id="69293.ENSGACP00000009849"/>
<name>G3NWY0_GASAC</name>
<dbReference type="InterPro" id="IPR011992">
    <property type="entry name" value="EF-hand-dom_pair"/>
</dbReference>
<evidence type="ECO:0000256" key="1">
    <source>
        <dbReference type="ARBA" id="ARBA00004240"/>
    </source>
</evidence>
<evidence type="ECO:0000259" key="20">
    <source>
        <dbReference type="PROSITE" id="PS50222"/>
    </source>
</evidence>
<evidence type="ECO:0000256" key="15">
    <source>
        <dbReference type="ARBA" id="ARBA00023329"/>
    </source>
</evidence>
<dbReference type="InterPro" id="IPR019570">
    <property type="entry name" value="Connexin_CCC"/>
</dbReference>
<dbReference type="Gene3D" id="1.10.238.10">
    <property type="entry name" value="EF-hand"/>
    <property type="match status" value="1"/>
</dbReference>
<dbReference type="SMART" id="SM00054">
    <property type="entry name" value="EFh"/>
    <property type="match status" value="2"/>
</dbReference>
<keyword evidence="6 17" id="KW-0812">Transmembrane</keyword>
<sequence>MNWSALESLISGVNKYSTVFGRIWLSMVFIFRVLVFVVAAQRVWGDDNKDFVCNTIQPGCTNVCYDHIFPISHIRLWALQLIFVTCPSLMVVGHVKLREKKDMQYTASHMGAHLYAHPGKKRGGLWWTYLASLIFKAGFDAGFLYILYYVYEGYDMPRLSKCSLQPCPNMVDCYISRPTEKRIFTIFMGYPGGAHRPQGAPYGGGSGPYGPNPSAAYGGGQQQSGSPYGAYGAPGQGGQFGHAQGGSPAGHYGGYGAQPHGGQYGPQAPAGNVPPGVNQEAYQWFQTVDTDHSGFINLKELKQALVNSNWSVFNDETCLMMINMFDKTRSGRMDIFGFSALWDFMQRWRALFQQYDRDRSGTISGMELHQGLAQMGYNLSPQFSETLVRRFATPGGRPGIQLDRFIQVCTQLQSMTQAFREKDTTMTGNIRLNYEDFLSGAVTRLM</sequence>
<evidence type="ECO:0000256" key="18">
    <source>
        <dbReference type="SAM" id="MobiDB-lite"/>
    </source>
</evidence>
<dbReference type="InterPro" id="IPR000500">
    <property type="entry name" value="Connexin"/>
</dbReference>
<feature type="transmembrane region" description="Helical" evidence="19">
    <location>
        <begin position="126"/>
        <end position="151"/>
    </location>
</feature>
<dbReference type="OMA" id="QQWRNMF"/>
<evidence type="ECO:0000256" key="9">
    <source>
        <dbReference type="ARBA" id="ARBA00022824"/>
    </source>
</evidence>
<dbReference type="Bgee" id="ENSGACG00000007413">
    <property type="expression patterns" value="Expressed in pharyngeal gill and 13 other cell types or tissues"/>
</dbReference>
<dbReference type="GO" id="GO:0005783">
    <property type="term" value="C:endoplasmic reticulum"/>
    <property type="evidence" value="ECO:0007669"/>
    <property type="project" value="UniProtKB-SubCell"/>
</dbReference>
<keyword evidence="12" id="KW-0965">Cell junction</keyword>
<keyword evidence="13 19" id="KW-1133">Transmembrane helix</keyword>
<comment type="similarity">
    <text evidence="17">Belongs to the connexin family.</text>
</comment>
<dbReference type="PANTHER" id="PTHR11984:SF118">
    <property type="entry name" value="GAP JUNCTION PROTEIN"/>
    <property type="match status" value="1"/>
</dbReference>
<dbReference type="Ensembl" id="ENSGACT00000009870.2">
    <property type="protein sequence ID" value="ENSGACP00000009849.2"/>
    <property type="gene ID" value="ENSGACG00000007413.2"/>
</dbReference>
<evidence type="ECO:0000256" key="10">
    <source>
        <dbReference type="ARBA" id="ARBA00022837"/>
    </source>
</evidence>
<dbReference type="SUPFAM" id="SSF47473">
    <property type="entry name" value="EF-hand"/>
    <property type="match status" value="1"/>
</dbReference>
<evidence type="ECO:0000256" key="7">
    <source>
        <dbReference type="ARBA" id="ARBA00022723"/>
    </source>
</evidence>
<organism evidence="21 22">
    <name type="scientific">Gasterosteus aculeatus aculeatus</name>
    <name type="common">three-spined stickleback</name>
    <dbReference type="NCBI Taxonomy" id="481459"/>
    <lineage>
        <taxon>Eukaryota</taxon>
        <taxon>Metazoa</taxon>
        <taxon>Chordata</taxon>
        <taxon>Craniata</taxon>
        <taxon>Vertebrata</taxon>
        <taxon>Euteleostomi</taxon>
        <taxon>Actinopterygii</taxon>
        <taxon>Neopterygii</taxon>
        <taxon>Teleostei</taxon>
        <taxon>Neoteleostei</taxon>
        <taxon>Acanthomorphata</taxon>
        <taxon>Eupercaria</taxon>
        <taxon>Perciformes</taxon>
        <taxon>Cottioidei</taxon>
        <taxon>Gasterosteales</taxon>
        <taxon>Gasterosteidae</taxon>
        <taxon>Gasterosteus</taxon>
    </lineage>
</organism>
<comment type="subcellular location">
    <subcellularLocation>
        <location evidence="2">Cell junction</location>
        <location evidence="2">Gap junction</location>
    </subcellularLocation>
    <subcellularLocation>
        <location evidence="3 17">Cell membrane</location>
        <topology evidence="3 17">Multi-pass membrane protein</topology>
    </subcellularLocation>
    <subcellularLocation>
        <location evidence="16">Cytoplasmic vesicle</location>
        <location evidence="16">COPII-coated vesicle membrane</location>
        <topology evidence="16">Peripheral membrane protein</topology>
    </subcellularLocation>
    <subcellularLocation>
        <location evidence="1">Endoplasmic reticulum</location>
    </subcellularLocation>
</comment>
<evidence type="ECO:0000313" key="21">
    <source>
        <dbReference type="Ensembl" id="ENSGACP00000009849.2"/>
    </source>
</evidence>
<feature type="compositionally biased region" description="Gly residues" evidence="18">
    <location>
        <begin position="232"/>
        <end position="256"/>
    </location>
</feature>
<dbReference type="GO" id="GO:0012507">
    <property type="term" value="C:ER to Golgi transport vesicle membrane"/>
    <property type="evidence" value="ECO:0007669"/>
    <property type="project" value="UniProtKB-SubCell"/>
</dbReference>
<keyword evidence="4" id="KW-1003">Cell membrane</keyword>
<dbReference type="SMART" id="SM00037">
    <property type="entry name" value="CNX"/>
    <property type="match status" value="1"/>
</dbReference>
<dbReference type="CDD" id="cd16184">
    <property type="entry name" value="EFh_PEF_peflin"/>
    <property type="match status" value="1"/>
</dbReference>
<evidence type="ECO:0000256" key="17">
    <source>
        <dbReference type="RuleBase" id="RU000630"/>
    </source>
</evidence>
<feature type="transmembrane region" description="Helical" evidence="19">
    <location>
        <begin position="76"/>
        <end position="95"/>
    </location>
</feature>
<keyword evidence="5" id="KW-0963">Cytoplasm</keyword>
<dbReference type="PANTHER" id="PTHR11984">
    <property type="entry name" value="CONNEXIN"/>
    <property type="match status" value="1"/>
</dbReference>